<organism evidence="1">
    <name type="scientific">Mesocestoides corti</name>
    <name type="common">Flatworm</name>
    <dbReference type="NCBI Taxonomy" id="53468"/>
    <lineage>
        <taxon>Eukaryota</taxon>
        <taxon>Metazoa</taxon>
        <taxon>Spiralia</taxon>
        <taxon>Lophotrochozoa</taxon>
        <taxon>Platyhelminthes</taxon>
        <taxon>Cestoda</taxon>
        <taxon>Eucestoda</taxon>
        <taxon>Cyclophyllidea</taxon>
        <taxon>Mesocestoididae</taxon>
        <taxon>Mesocestoides</taxon>
    </lineage>
</organism>
<sequence>MKCADEARLRHLLSATELGDRFPRILLKHLRYLVGDNKVDDSVLRQLWAKCFPTNTNAIISFKTSDTTL</sequence>
<name>A0A5K3FWV1_MESCO</name>
<protein>
    <submittedName>
        <fullName evidence="1">Uncharacterized protein</fullName>
    </submittedName>
</protein>
<evidence type="ECO:0000313" key="1">
    <source>
        <dbReference type="WBParaSite" id="MCU_011330-RA"/>
    </source>
</evidence>
<proteinExistence type="predicted"/>
<dbReference type="AlphaFoldDB" id="A0A5K3FWV1"/>
<reference evidence="1" key="1">
    <citation type="submission" date="2019-11" db="UniProtKB">
        <authorList>
            <consortium name="WormBaseParasite"/>
        </authorList>
    </citation>
    <scope>IDENTIFICATION</scope>
</reference>
<dbReference type="WBParaSite" id="MCU_011330-RA">
    <property type="protein sequence ID" value="MCU_011330-RA"/>
    <property type="gene ID" value="MCU_011330"/>
</dbReference>
<accession>A0A5K3FWV1</accession>